<comment type="similarity">
    <text evidence="2">Belongs to the CcmF/CycK/Ccl1/NrfE/CcsA family.</text>
</comment>
<evidence type="ECO:0000259" key="12">
    <source>
        <dbReference type="Pfam" id="PF16327"/>
    </source>
</evidence>
<dbReference type="PANTHER" id="PTHR43653:SF1">
    <property type="entry name" value="CYTOCHROME C-TYPE BIOGENESIS PROTEIN CCMF"/>
    <property type="match status" value="1"/>
</dbReference>
<evidence type="ECO:0000256" key="7">
    <source>
        <dbReference type="ARBA" id="ARBA00022989"/>
    </source>
</evidence>
<evidence type="ECO:0000256" key="10">
    <source>
        <dbReference type="SAM" id="Phobius"/>
    </source>
</evidence>
<keyword evidence="13" id="KW-0456">Lyase</keyword>
<evidence type="ECO:0000313" key="13">
    <source>
        <dbReference type="EMBL" id="MFA9460125.1"/>
    </source>
</evidence>
<dbReference type="Proteomes" id="UP001575181">
    <property type="component" value="Unassembled WGS sequence"/>
</dbReference>
<dbReference type="RefSeq" id="WP_373654912.1">
    <property type="nucleotide sequence ID" value="NZ_JBGUAW010000003.1"/>
</dbReference>
<dbReference type="PANTHER" id="PTHR43653">
    <property type="entry name" value="CYTOCHROME C ASSEMBLY PROTEIN-RELATED"/>
    <property type="match status" value="1"/>
</dbReference>
<comment type="function">
    <text evidence="9">Required for the biogenesis of c-type cytochromes. Possible subunit of a heme lyase.</text>
</comment>
<feature type="transmembrane region" description="Helical" evidence="10">
    <location>
        <begin position="47"/>
        <end position="72"/>
    </location>
</feature>
<evidence type="ECO:0000256" key="3">
    <source>
        <dbReference type="ARBA" id="ARBA00022475"/>
    </source>
</evidence>
<dbReference type="EMBL" id="JBGUAW010000003">
    <property type="protein sequence ID" value="MFA9460125.1"/>
    <property type="molecule type" value="Genomic_DNA"/>
</dbReference>
<keyword evidence="8 10" id="KW-0472">Membrane</keyword>
<dbReference type="InterPro" id="IPR003567">
    <property type="entry name" value="Cyt_c_biogenesis"/>
</dbReference>
<keyword evidence="14" id="KW-1185">Reference proteome</keyword>
<comment type="subcellular location">
    <subcellularLocation>
        <location evidence="1">Cell inner membrane</location>
        <topology evidence="1">Multi-pass membrane protein</topology>
    </subcellularLocation>
</comment>
<evidence type="ECO:0000256" key="8">
    <source>
        <dbReference type="ARBA" id="ARBA00023136"/>
    </source>
</evidence>
<evidence type="ECO:0000256" key="2">
    <source>
        <dbReference type="ARBA" id="ARBA00009186"/>
    </source>
</evidence>
<feature type="transmembrane region" description="Helical" evidence="10">
    <location>
        <begin position="493"/>
        <end position="514"/>
    </location>
</feature>
<proteinExistence type="inferred from homology"/>
<dbReference type="PRINTS" id="PR01411">
    <property type="entry name" value="CCMFBIOGNSIS"/>
</dbReference>
<evidence type="ECO:0000256" key="4">
    <source>
        <dbReference type="ARBA" id="ARBA00022519"/>
    </source>
</evidence>
<feature type="transmembrane region" description="Helical" evidence="10">
    <location>
        <begin position="313"/>
        <end position="331"/>
    </location>
</feature>
<keyword evidence="4" id="KW-0997">Cell inner membrane</keyword>
<feature type="transmembrane region" description="Helical" evidence="10">
    <location>
        <begin position="209"/>
        <end position="229"/>
    </location>
</feature>
<feature type="transmembrane region" description="Helical" evidence="10">
    <location>
        <begin position="125"/>
        <end position="142"/>
    </location>
</feature>
<evidence type="ECO:0000256" key="5">
    <source>
        <dbReference type="ARBA" id="ARBA00022692"/>
    </source>
</evidence>
<accession>A0ABV4TU57</accession>
<feature type="transmembrane region" description="Helical" evidence="10">
    <location>
        <begin position="450"/>
        <end position="472"/>
    </location>
</feature>
<feature type="transmembrane region" description="Helical" evidence="10">
    <location>
        <begin position="96"/>
        <end position="113"/>
    </location>
</feature>
<dbReference type="PRINTS" id="PR01410">
    <property type="entry name" value="CCBIOGENESIS"/>
</dbReference>
<gene>
    <name evidence="13" type="ORF">ACERLL_04735</name>
</gene>
<reference evidence="13 14" key="1">
    <citation type="submission" date="2024-08" db="EMBL/GenBank/DDBJ databases">
        <title>Whole-genome sequencing of halo(alkali)philic microorganisms from hypersaline lakes.</title>
        <authorList>
            <person name="Sorokin D.Y."/>
            <person name="Merkel A.Y."/>
            <person name="Messina E."/>
            <person name="Yakimov M."/>
        </authorList>
    </citation>
    <scope>NUCLEOTIDE SEQUENCE [LARGE SCALE GENOMIC DNA]</scope>
    <source>
        <strain evidence="13 14">Cl-TMA</strain>
    </source>
</reference>
<dbReference type="NCBIfam" id="TIGR00353">
    <property type="entry name" value="nrfE"/>
    <property type="match status" value="1"/>
</dbReference>
<feature type="transmembrane region" description="Helical" evidence="10">
    <location>
        <begin position="352"/>
        <end position="374"/>
    </location>
</feature>
<keyword evidence="7 10" id="KW-1133">Transmembrane helix</keyword>
<feature type="transmembrane region" description="Helical" evidence="10">
    <location>
        <begin position="618"/>
        <end position="638"/>
    </location>
</feature>
<dbReference type="InterPro" id="IPR032523">
    <property type="entry name" value="CcmF_C"/>
</dbReference>
<feature type="transmembrane region" description="Helical" evidence="10">
    <location>
        <begin position="6"/>
        <end position="26"/>
    </location>
</feature>
<keyword evidence="5 10" id="KW-0812">Transmembrane</keyword>
<keyword evidence="6" id="KW-0201">Cytochrome c-type biogenesis</keyword>
<feature type="domain" description="Cytochrome c assembly protein" evidence="11">
    <location>
        <begin position="89"/>
        <end position="295"/>
    </location>
</feature>
<dbReference type="Pfam" id="PF16327">
    <property type="entry name" value="CcmF_C"/>
    <property type="match status" value="1"/>
</dbReference>
<feature type="transmembrane region" description="Helical" evidence="10">
    <location>
        <begin position="249"/>
        <end position="265"/>
    </location>
</feature>
<dbReference type="NCBIfam" id="NF007691">
    <property type="entry name" value="PRK10369.1"/>
    <property type="match status" value="1"/>
</dbReference>
<feature type="transmembrane region" description="Helical" evidence="10">
    <location>
        <begin position="177"/>
        <end position="197"/>
    </location>
</feature>
<dbReference type="InterPro" id="IPR002541">
    <property type="entry name" value="Cyt_c_assembly"/>
</dbReference>
<feature type="transmembrane region" description="Helical" evidence="10">
    <location>
        <begin position="426"/>
        <end position="444"/>
    </location>
</feature>
<feature type="transmembrane region" description="Helical" evidence="10">
    <location>
        <begin position="274"/>
        <end position="293"/>
    </location>
</feature>
<dbReference type="InterPro" id="IPR003568">
    <property type="entry name" value="Cyt_c_biogenesis_CcmF"/>
</dbReference>
<sequence>MIPELGNIALILALCMALVQSAFPLLGAARGVPEWMAVARPAAAAQFGFLAAAFAALAYCFAVSDFSVAFVAQNSNEALPIYYRLTAIWGGHEGSILLWTFILGVWTVAVAAFSRTLPTDFSARVLGIMGLVSIGFLLFMLFTSNPFARLTPVPPDGADLNPLLQDIGMIIHPPVLYVGYVGMAVAFGFAIAALLGGRLDAAWARWTRPWVGVAWVFLTLGVAIGSWWAYYELGWGGWWFWDPVENASFMPWLVGTALIHSLAVTEKRGVFKSWTVLLAITAFSLSLLGTFLVRSGVLTSVHAFATDPTRGVYILGFLTVVVGGSLLLYALRGPGTLDSGTRFSTVSRETLLLANNILLVVAMATILLGTLYPLVIEALGAGKLSVGPPYFNAVFVPIMSVLMVLLGVGNLSRWKRDGAARLWQQLRYVLVGSLVVGLGAAAMVTRAGDYIMVALGLVLAAWVTATSVQAVWSQLSDKRGLLEGLRRLPAGTYGMALAHLGLAVTVVGITITSVHNTETRLRMEPGETTQMAGYTFRFQGVERTQGPNYEAALGTIVVMQDGEAEAVLHPEKRRYLSGSKPMTEAGIDPGLTRDIYASLGQPMGDGGAWSVRLYHKPFVRWIWLGALFMAAGGVVALTDRRYRVARRRETASKAERESLAAATGEG</sequence>
<name>A0ABV4TU57_9GAMM</name>
<feature type="domain" description="Cytochrome c-type biogenesis protein CcmF C-terminal" evidence="12">
    <location>
        <begin position="315"/>
        <end position="640"/>
    </location>
</feature>
<dbReference type="GO" id="GO:0016829">
    <property type="term" value="F:lyase activity"/>
    <property type="evidence" value="ECO:0007669"/>
    <property type="project" value="UniProtKB-KW"/>
</dbReference>
<evidence type="ECO:0000256" key="6">
    <source>
        <dbReference type="ARBA" id="ARBA00022748"/>
    </source>
</evidence>
<evidence type="ECO:0000313" key="14">
    <source>
        <dbReference type="Proteomes" id="UP001575181"/>
    </source>
</evidence>
<feature type="transmembrane region" description="Helical" evidence="10">
    <location>
        <begin position="394"/>
        <end position="414"/>
    </location>
</feature>
<keyword evidence="3" id="KW-1003">Cell membrane</keyword>
<protein>
    <submittedName>
        <fullName evidence="13">Heme lyase CcmF/NrfE family subunit</fullName>
    </submittedName>
</protein>
<evidence type="ECO:0000256" key="1">
    <source>
        <dbReference type="ARBA" id="ARBA00004429"/>
    </source>
</evidence>
<comment type="caution">
    <text evidence="13">The sequence shown here is derived from an EMBL/GenBank/DDBJ whole genome shotgun (WGS) entry which is preliminary data.</text>
</comment>
<evidence type="ECO:0000256" key="9">
    <source>
        <dbReference type="ARBA" id="ARBA00037230"/>
    </source>
</evidence>
<dbReference type="Pfam" id="PF01578">
    <property type="entry name" value="Cytochrom_C_asm"/>
    <property type="match status" value="1"/>
</dbReference>
<organism evidence="13 14">
    <name type="scientific">Thiohalorhabdus methylotrophus</name>
    <dbReference type="NCBI Taxonomy" id="3242694"/>
    <lineage>
        <taxon>Bacteria</taxon>
        <taxon>Pseudomonadati</taxon>
        <taxon>Pseudomonadota</taxon>
        <taxon>Gammaproteobacteria</taxon>
        <taxon>Thiohalorhabdales</taxon>
        <taxon>Thiohalorhabdaceae</taxon>
        <taxon>Thiohalorhabdus</taxon>
    </lineage>
</organism>
<evidence type="ECO:0000259" key="11">
    <source>
        <dbReference type="Pfam" id="PF01578"/>
    </source>
</evidence>